<evidence type="ECO:0008006" key="4">
    <source>
        <dbReference type="Google" id="ProtNLM"/>
    </source>
</evidence>
<feature type="region of interest" description="Disordered" evidence="1">
    <location>
        <begin position="1"/>
        <end position="28"/>
    </location>
</feature>
<dbReference type="EMBL" id="JAADZU010000026">
    <property type="protein sequence ID" value="NDK89903.1"/>
    <property type="molecule type" value="Genomic_DNA"/>
</dbReference>
<organism evidence="2 3">
    <name type="scientific">Gordonia desulfuricans</name>
    <dbReference type="NCBI Taxonomy" id="89051"/>
    <lineage>
        <taxon>Bacteria</taxon>
        <taxon>Bacillati</taxon>
        <taxon>Actinomycetota</taxon>
        <taxon>Actinomycetes</taxon>
        <taxon>Mycobacteriales</taxon>
        <taxon>Gordoniaceae</taxon>
        <taxon>Gordonia</taxon>
    </lineage>
</organism>
<dbReference type="RefSeq" id="WP_083533862.1">
    <property type="nucleotide sequence ID" value="NZ_JAADZU010000026.1"/>
</dbReference>
<dbReference type="AlphaFoldDB" id="A0A7K3LNV4"/>
<evidence type="ECO:0000313" key="3">
    <source>
        <dbReference type="Proteomes" id="UP000466307"/>
    </source>
</evidence>
<comment type="caution">
    <text evidence="2">The sequence shown here is derived from an EMBL/GenBank/DDBJ whole genome shotgun (WGS) entry which is preliminary data.</text>
</comment>
<sequence length="129" mass="13094">MTQNPTTASGTLAAGTPAFRTPASPTAVSPDALHTYAGRQSTTAERVAAHAGAVDVGPLTMTFGVIGAEFLAALGEVLESRRRRLADVAARHRRIGTETATAAGSYVAADTGAGHTMTRTGAGDIEVMV</sequence>
<proteinExistence type="predicted"/>
<dbReference type="Proteomes" id="UP000466307">
    <property type="component" value="Unassembled WGS sequence"/>
</dbReference>
<dbReference type="Pfam" id="PF10824">
    <property type="entry name" value="T7SS_ESX_EspC"/>
    <property type="match status" value="1"/>
</dbReference>
<accession>A0A7K3LNV4</accession>
<dbReference type="InterPro" id="IPR022536">
    <property type="entry name" value="EspC"/>
</dbReference>
<feature type="compositionally biased region" description="Polar residues" evidence="1">
    <location>
        <begin position="1"/>
        <end position="10"/>
    </location>
</feature>
<evidence type="ECO:0000256" key="1">
    <source>
        <dbReference type="SAM" id="MobiDB-lite"/>
    </source>
</evidence>
<dbReference type="GO" id="GO:0009306">
    <property type="term" value="P:protein secretion"/>
    <property type="evidence" value="ECO:0007669"/>
    <property type="project" value="InterPro"/>
</dbReference>
<keyword evidence="3" id="KW-1185">Reference proteome</keyword>
<evidence type="ECO:0000313" key="2">
    <source>
        <dbReference type="EMBL" id="NDK89903.1"/>
    </source>
</evidence>
<protein>
    <recommendedName>
        <fullName evidence="4">ESX-1 secretion-associated protein</fullName>
    </recommendedName>
</protein>
<gene>
    <name evidence="2" type="ORF">GYA93_09975</name>
</gene>
<reference evidence="2 3" key="1">
    <citation type="submission" date="2020-01" db="EMBL/GenBank/DDBJ databases">
        <title>Investigation of new actinobacteria for the biodesulphurisation of diesel fuel.</title>
        <authorList>
            <person name="Athi Narayanan S.M."/>
        </authorList>
    </citation>
    <scope>NUCLEOTIDE SEQUENCE [LARGE SCALE GENOMIC DNA]</scope>
    <source>
        <strain evidence="2 3">213E</strain>
    </source>
</reference>
<name>A0A7K3LNV4_9ACTN</name>